<sequence length="582" mass="63838">MCLHYLWLSAISFIPEGHAKSTFTGATVSVDSVPIFIPPRPVALMRHNLFSGPLSNFFEENVFLPFTIVQPRKCGQTWISPSSEVETFEKRDDVWNTGFLQANIHSKTERLCIHGKNHTAAALGPLVVGMVFEAWRLYSDSNSAFTESIISNGDSSYSVLPAGITGQRLAIAVPSRLYHKKSEKKPLAGVRIGIKDIYDIKGVRTSNGNRAWYKLYEPAEYTATPVQNLIDAGAILVGKMLTSQFANGESDTADWVDYHESFNPRGDGYQDTSSSSSGSGAGIAAYHWLDVTLGSDTGGSVRGPAQRQGVYGNRPTHGIVELKHTMSLSPTLDTPGLLARDPVVWRETAKAMKLKTSGWPTTENSTADTLLVNFLGRLTKFLDWRRDNPSKAPLESLLNITYAIFISQEQIPKVRDPFYRDYAVKHDGWDYGEKSGATLEEAKANKTAFMSWFNSAVLPPNETTCSDSLLLYVGSEGSIQYRNTYLNSPIPPFGFDEVGISVFSEAPDFVVPIGETKYLSTVTLHDEHLPVSVNFMVARGCDGMLFSLIEALHEAGIVETAQAGRSGVTGGELFSRGVTVVY</sequence>
<evidence type="ECO:0000256" key="1">
    <source>
        <dbReference type="SAM" id="SignalP"/>
    </source>
</evidence>
<gene>
    <name evidence="3" type="ORF">B0J11DRAFT_556247</name>
</gene>
<feature type="domain" description="Amidase" evidence="2">
    <location>
        <begin position="177"/>
        <end position="364"/>
    </location>
</feature>
<comment type="caution">
    <text evidence="3">The sequence shown here is derived from an EMBL/GenBank/DDBJ whole genome shotgun (WGS) entry which is preliminary data.</text>
</comment>
<accession>A0A9P9IVT1</accession>
<dbReference type="PANTHER" id="PTHR46310">
    <property type="entry name" value="AMIDASE 1"/>
    <property type="match status" value="1"/>
</dbReference>
<dbReference type="PANTHER" id="PTHR46310:SF7">
    <property type="entry name" value="AMIDASE 1"/>
    <property type="match status" value="1"/>
</dbReference>
<protein>
    <submittedName>
        <fullName evidence="3">Glutamyl-tRNA amidotransferase</fullName>
    </submittedName>
</protein>
<keyword evidence="1" id="KW-0732">Signal</keyword>
<evidence type="ECO:0000313" key="4">
    <source>
        <dbReference type="Proteomes" id="UP000700596"/>
    </source>
</evidence>
<proteinExistence type="predicted"/>
<dbReference type="Proteomes" id="UP000700596">
    <property type="component" value="Unassembled WGS sequence"/>
</dbReference>
<feature type="signal peptide" evidence="1">
    <location>
        <begin position="1"/>
        <end position="19"/>
    </location>
</feature>
<dbReference type="Pfam" id="PF01425">
    <property type="entry name" value="Amidase"/>
    <property type="match status" value="1"/>
</dbReference>
<dbReference type="InterPro" id="IPR036928">
    <property type="entry name" value="AS_sf"/>
</dbReference>
<keyword evidence="4" id="KW-1185">Reference proteome</keyword>
<dbReference type="SUPFAM" id="SSF75304">
    <property type="entry name" value="Amidase signature (AS) enzymes"/>
    <property type="match status" value="1"/>
</dbReference>
<evidence type="ECO:0000259" key="2">
    <source>
        <dbReference type="Pfam" id="PF01425"/>
    </source>
</evidence>
<name>A0A9P9IVT1_9PLEO</name>
<dbReference type="EMBL" id="JAGMWT010000002">
    <property type="protein sequence ID" value="KAH7135422.1"/>
    <property type="molecule type" value="Genomic_DNA"/>
</dbReference>
<dbReference type="AlphaFoldDB" id="A0A9P9IVT1"/>
<organism evidence="3 4">
    <name type="scientific">Dendryphion nanum</name>
    <dbReference type="NCBI Taxonomy" id="256645"/>
    <lineage>
        <taxon>Eukaryota</taxon>
        <taxon>Fungi</taxon>
        <taxon>Dikarya</taxon>
        <taxon>Ascomycota</taxon>
        <taxon>Pezizomycotina</taxon>
        <taxon>Dothideomycetes</taxon>
        <taxon>Pleosporomycetidae</taxon>
        <taxon>Pleosporales</taxon>
        <taxon>Torulaceae</taxon>
        <taxon>Dendryphion</taxon>
    </lineage>
</organism>
<dbReference type="Gene3D" id="3.90.1300.10">
    <property type="entry name" value="Amidase signature (AS) domain"/>
    <property type="match status" value="1"/>
</dbReference>
<reference evidence="3" key="1">
    <citation type="journal article" date="2021" name="Nat. Commun.">
        <title>Genetic determinants of endophytism in the Arabidopsis root mycobiome.</title>
        <authorList>
            <person name="Mesny F."/>
            <person name="Miyauchi S."/>
            <person name="Thiergart T."/>
            <person name="Pickel B."/>
            <person name="Atanasova L."/>
            <person name="Karlsson M."/>
            <person name="Huettel B."/>
            <person name="Barry K.W."/>
            <person name="Haridas S."/>
            <person name="Chen C."/>
            <person name="Bauer D."/>
            <person name="Andreopoulos W."/>
            <person name="Pangilinan J."/>
            <person name="LaButti K."/>
            <person name="Riley R."/>
            <person name="Lipzen A."/>
            <person name="Clum A."/>
            <person name="Drula E."/>
            <person name="Henrissat B."/>
            <person name="Kohler A."/>
            <person name="Grigoriev I.V."/>
            <person name="Martin F.M."/>
            <person name="Hacquard S."/>
        </authorList>
    </citation>
    <scope>NUCLEOTIDE SEQUENCE</scope>
    <source>
        <strain evidence="3">MPI-CAGE-CH-0243</strain>
    </source>
</reference>
<feature type="chain" id="PRO_5040491775" evidence="1">
    <location>
        <begin position="20"/>
        <end position="582"/>
    </location>
</feature>
<dbReference type="InterPro" id="IPR023631">
    <property type="entry name" value="Amidase_dom"/>
</dbReference>
<dbReference type="OrthoDB" id="5423360at2759"/>
<evidence type="ECO:0000313" key="3">
    <source>
        <dbReference type="EMBL" id="KAH7135422.1"/>
    </source>
</evidence>